<evidence type="ECO:0000313" key="1">
    <source>
        <dbReference type="EMBL" id="MBC6012725.1"/>
    </source>
</evidence>
<dbReference type="RefSeq" id="WP_186999314.1">
    <property type="nucleotide sequence ID" value="NZ_JACRWH010000035.1"/>
</dbReference>
<sequence>MLQETKATQQNNKEMDKESYVRKIDEMLSLMDSNTIKRIYNFVYRVWIHL</sequence>
<gene>
    <name evidence="1" type="ORF">H8911_08245</name>
</gene>
<reference evidence="1 2" key="1">
    <citation type="submission" date="2020-08" db="EMBL/GenBank/DDBJ databases">
        <authorList>
            <person name="Liu C."/>
            <person name="Sun Q."/>
        </authorList>
    </citation>
    <scope>NUCLEOTIDE SEQUENCE [LARGE SCALE GENOMIC DNA]</scope>
    <source>
        <strain evidence="1 2">L34</strain>
    </source>
</reference>
<proteinExistence type="predicted"/>
<evidence type="ECO:0000313" key="2">
    <source>
        <dbReference type="Proteomes" id="UP000649075"/>
    </source>
</evidence>
<dbReference type="Proteomes" id="UP000649075">
    <property type="component" value="Unassembled WGS sequence"/>
</dbReference>
<keyword evidence="2" id="KW-1185">Reference proteome</keyword>
<organism evidence="1 2">
    <name type="scientific">Holdemanella hominis</name>
    <dbReference type="NCBI Taxonomy" id="2764327"/>
    <lineage>
        <taxon>Bacteria</taxon>
        <taxon>Bacillati</taxon>
        <taxon>Bacillota</taxon>
        <taxon>Erysipelotrichia</taxon>
        <taxon>Erysipelotrichales</taxon>
        <taxon>Erysipelotrichaceae</taxon>
        <taxon>Holdemanella</taxon>
    </lineage>
</organism>
<dbReference type="EMBL" id="JACRWH010000035">
    <property type="protein sequence ID" value="MBC6012725.1"/>
    <property type="molecule type" value="Genomic_DNA"/>
</dbReference>
<name>A0ABR7KJ12_9FIRM</name>
<comment type="caution">
    <text evidence="1">The sequence shown here is derived from an EMBL/GenBank/DDBJ whole genome shotgun (WGS) entry which is preliminary data.</text>
</comment>
<accession>A0ABR7KJ12</accession>
<protein>
    <submittedName>
        <fullName evidence="1">Uncharacterized protein</fullName>
    </submittedName>
</protein>